<dbReference type="Gene3D" id="1.10.4160.10">
    <property type="entry name" value="Hydantoin permease"/>
    <property type="match status" value="1"/>
</dbReference>
<proteinExistence type="inferred from homology"/>
<protein>
    <submittedName>
        <fullName evidence="7">NCS1 family nucleobase:cation symporter-1</fullName>
    </submittedName>
</protein>
<dbReference type="PANTHER" id="PTHR30618:SF6">
    <property type="entry name" value="NCS1 FAMILY NUCLEOBASE:CATION SYMPORTER-1"/>
    <property type="match status" value="1"/>
</dbReference>
<keyword evidence="8" id="KW-1185">Reference proteome</keyword>
<evidence type="ECO:0000256" key="3">
    <source>
        <dbReference type="ARBA" id="ARBA00022692"/>
    </source>
</evidence>
<feature type="transmembrane region" description="Helical" evidence="6">
    <location>
        <begin position="265"/>
        <end position="290"/>
    </location>
</feature>
<dbReference type="EMBL" id="JAVFCB010000007">
    <property type="protein sequence ID" value="MDQ4214924.1"/>
    <property type="molecule type" value="Genomic_DNA"/>
</dbReference>
<dbReference type="CDD" id="cd11555">
    <property type="entry name" value="SLC-NCS1sbd_u1"/>
    <property type="match status" value="1"/>
</dbReference>
<dbReference type="RefSeq" id="WP_308489857.1">
    <property type="nucleotide sequence ID" value="NZ_JAVFCB010000007.1"/>
</dbReference>
<dbReference type="PANTHER" id="PTHR30618">
    <property type="entry name" value="NCS1 FAMILY PURINE/PYRIMIDINE TRANSPORTER"/>
    <property type="match status" value="1"/>
</dbReference>
<feature type="transmembrane region" description="Helical" evidence="6">
    <location>
        <begin position="225"/>
        <end position="245"/>
    </location>
</feature>
<feature type="transmembrane region" description="Helical" evidence="6">
    <location>
        <begin position="426"/>
        <end position="444"/>
    </location>
</feature>
<evidence type="ECO:0000256" key="6">
    <source>
        <dbReference type="SAM" id="Phobius"/>
    </source>
</evidence>
<comment type="caution">
    <text evidence="7">The sequence shown here is derived from an EMBL/GenBank/DDBJ whole genome shotgun (WGS) entry which is preliminary data.</text>
</comment>
<feature type="transmembrane region" description="Helical" evidence="6">
    <location>
        <begin position="187"/>
        <end position="205"/>
    </location>
</feature>
<feature type="transmembrane region" description="Helical" evidence="6">
    <location>
        <begin position="96"/>
        <end position="113"/>
    </location>
</feature>
<keyword evidence="3 6" id="KW-0812">Transmembrane</keyword>
<gene>
    <name evidence="7" type="ORF">RBR11_13460</name>
</gene>
<feature type="transmembrane region" description="Helical" evidence="6">
    <location>
        <begin position="36"/>
        <end position="58"/>
    </location>
</feature>
<feature type="transmembrane region" description="Helical" evidence="6">
    <location>
        <begin position="347"/>
        <end position="366"/>
    </location>
</feature>
<evidence type="ECO:0000256" key="1">
    <source>
        <dbReference type="ARBA" id="ARBA00004141"/>
    </source>
</evidence>
<keyword evidence="5 6" id="KW-0472">Membrane</keyword>
<feature type="transmembrane region" description="Helical" evidence="6">
    <location>
        <begin position="65"/>
        <end position="84"/>
    </location>
</feature>
<comment type="subcellular location">
    <subcellularLocation>
        <location evidence="1">Membrane</location>
        <topology evidence="1">Multi-pass membrane protein</topology>
    </subcellularLocation>
</comment>
<evidence type="ECO:0000313" key="8">
    <source>
        <dbReference type="Proteomes" id="UP001230289"/>
    </source>
</evidence>
<sequence>MSETTHAELPTDTSPFLLNEDLAPAKDRNWKTYSLFAMWMSDVHSIGGYTFAAGLFAFGLVGWQVLVALIIGIALVNVAINWMGYAGQRTGVPYPVLARASFGVFGANIPALVRAIIAVFWYGIQTWLASVALIVLLLRVWPQLAPMTHGGFLGLSPLGWIAFLALAALQLGLFSGGMNAVRKLVDFAGPAIWVVMLGLAVWVLVKSGGNIAFDFAGKQADFGGMVYGFFASISLTVAYFSTLMLNYCDFSRFAPNKRAVRLANFWGLSVNFIAFSIVSVVVTGGSLAIFGKYIFDPVELVAKIDSTVAILIGAITFVVATIGINVVANFVSPAYDFANAAPKHVSFRRGGIITAILSVLILPWNVYANPVAVNYFLGGLAAFLGPLYAIIMSDYYLLQHGKVNVPDLYRSVPGSQYLYRKGINPTAVYAFIPSAAVAAVVALVPQLGMLAPFSWFIGAAIAMGLYLLLSRGRQTAADMSMSNVPAAPAA</sequence>
<name>A0ABU0XJV6_9MICO</name>
<evidence type="ECO:0000256" key="2">
    <source>
        <dbReference type="ARBA" id="ARBA00008974"/>
    </source>
</evidence>
<dbReference type="Pfam" id="PF02133">
    <property type="entry name" value="Transp_cyt_pur"/>
    <property type="match status" value="1"/>
</dbReference>
<feature type="transmembrane region" description="Helical" evidence="6">
    <location>
        <begin position="450"/>
        <end position="469"/>
    </location>
</feature>
<feature type="transmembrane region" description="Helical" evidence="6">
    <location>
        <begin position="310"/>
        <end position="335"/>
    </location>
</feature>
<dbReference type="InterPro" id="IPR001248">
    <property type="entry name" value="Pur-cyt_permease"/>
</dbReference>
<evidence type="ECO:0000313" key="7">
    <source>
        <dbReference type="EMBL" id="MDQ4214924.1"/>
    </source>
</evidence>
<evidence type="ECO:0000256" key="4">
    <source>
        <dbReference type="ARBA" id="ARBA00022989"/>
    </source>
</evidence>
<feature type="transmembrane region" description="Helical" evidence="6">
    <location>
        <begin position="153"/>
        <end position="175"/>
    </location>
</feature>
<accession>A0ABU0XJV6</accession>
<feature type="transmembrane region" description="Helical" evidence="6">
    <location>
        <begin position="120"/>
        <end position="141"/>
    </location>
</feature>
<organism evidence="7 8">
    <name type="scientific">Microbacterium capsulatum</name>
    <dbReference type="NCBI Taxonomy" id="3041921"/>
    <lineage>
        <taxon>Bacteria</taxon>
        <taxon>Bacillati</taxon>
        <taxon>Actinomycetota</taxon>
        <taxon>Actinomycetes</taxon>
        <taxon>Micrococcales</taxon>
        <taxon>Microbacteriaceae</taxon>
        <taxon>Microbacterium</taxon>
    </lineage>
</organism>
<reference evidence="7 8" key="1">
    <citation type="submission" date="2023-08" db="EMBL/GenBank/DDBJ databases">
        <title>Microbacterium sp. nov., isolated from a waste landfill.</title>
        <authorList>
            <person name="Wen W."/>
        </authorList>
    </citation>
    <scope>NUCLEOTIDE SEQUENCE [LARGE SCALE GENOMIC DNA]</scope>
    <source>
        <strain evidence="7 8">ASV81</strain>
    </source>
</reference>
<feature type="transmembrane region" description="Helical" evidence="6">
    <location>
        <begin position="372"/>
        <end position="391"/>
    </location>
</feature>
<dbReference type="Proteomes" id="UP001230289">
    <property type="component" value="Unassembled WGS sequence"/>
</dbReference>
<evidence type="ECO:0000256" key="5">
    <source>
        <dbReference type="ARBA" id="ARBA00023136"/>
    </source>
</evidence>
<dbReference type="InterPro" id="IPR045225">
    <property type="entry name" value="Uracil/uridine/allantoin_perm"/>
</dbReference>
<comment type="similarity">
    <text evidence="2">Belongs to the purine-cytosine permease (2.A.39) family.</text>
</comment>
<keyword evidence="4 6" id="KW-1133">Transmembrane helix</keyword>